<evidence type="ECO:0000313" key="2">
    <source>
        <dbReference type="Proteomes" id="UP000828941"/>
    </source>
</evidence>
<dbReference type="Proteomes" id="UP000828941">
    <property type="component" value="Chromosome 8"/>
</dbReference>
<protein>
    <submittedName>
        <fullName evidence="1">Uncharacterized protein</fullName>
    </submittedName>
</protein>
<organism evidence="1 2">
    <name type="scientific">Bauhinia variegata</name>
    <name type="common">Purple orchid tree</name>
    <name type="synonym">Phanera variegata</name>
    <dbReference type="NCBI Taxonomy" id="167791"/>
    <lineage>
        <taxon>Eukaryota</taxon>
        <taxon>Viridiplantae</taxon>
        <taxon>Streptophyta</taxon>
        <taxon>Embryophyta</taxon>
        <taxon>Tracheophyta</taxon>
        <taxon>Spermatophyta</taxon>
        <taxon>Magnoliopsida</taxon>
        <taxon>eudicotyledons</taxon>
        <taxon>Gunneridae</taxon>
        <taxon>Pentapetalae</taxon>
        <taxon>rosids</taxon>
        <taxon>fabids</taxon>
        <taxon>Fabales</taxon>
        <taxon>Fabaceae</taxon>
        <taxon>Cercidoideae</taxon>
        <taxon>Cercideae</taxon>
        <taxon>Bauhiniinae</taxon>
        <taxon>Bauhinia</taxon>
    </lineage>
</organism>
<evidence type="ECO:0000313" key="1">
    <source>
        <dbReference type="EMBL" id="KAI4329236.1"/>
    </source>
</evidence>
<proteinExistence type="predicted"/>
<keyword evidence="2" id="KW-1185">Reference proteome</keyword>
<accession>A0ACB9N2J9</accession>
<gene>
    <name evidence="1" type="ORF">L6164_021523</name>
</gene>
<name>A0ACB9N2J9_BAUVA</name>
<sequence length="154" mass="16517">MQKELSVLESIKRLRGLSNGAVGSELEALTTKNLLVVEAHKGFLLCNLIIPNTVADRDGNWHVGAIATLIDNVGSAAIYSDTASVPVSVDFSISFYSTAKVQEEVELKATVVGKKEKLTSVVVEISKTRNGELIAVGKQWMASTNSNAYHASKL</sequence>
<dbReference type="EMBL" id="CM039433">
    <property type="protein sequence ID" value="KAI4329236.1"/>
    <property type="molecule type" value="Genomic_DNA"/>
</dbReference>
<reference evidence="1 2" key="1">
    <citation type="journal article" date="2022" name="DNA Res.">
        <title>Chromosomal-level genome assembly of the orchid tree Bauhinia variegata (Leguminosae; Cercidoideae) supports the allotetraploid origin hypothesis of Bauhinia.</title>
        <authorList>
            <person name="Zhong Y."/>
            <person name="Chen Y."/>
            <person name="Zheng D."/>
            <person name="Pang J."/>
            <person name="Liu Y."/>
            <person name="Luo S."/>
            <person name="Meng S."/>
            <person name="Qian L."/>
            <person name="Wei D."/>
            <person name="Dai S."/>
            <person name="Zhou R."/>
        </authorList>
    </citation>
    <scope>NUCLEOTIDE SEQUENCE [LARGE SCALE GENOMIC DNA]</scope>
    <source>
        <strain evidence="1">BV-YZ2020</strain>
    </source>
</reference>
<comment type="caution">
    <text evidence="1">The sequence shown here is derived from an EMBL/GenBank/DDBJ whole genome shotgun (WGS) entry which is preliminary data.</text>
</comment>